<geneLocation type="plasmid" evidence="2 3">
    <name>paPv5</name>
</geneLocation>
<dbReference type="InterPro" id="IPR011330">
    <property type="entry name" value="Glyco_hydro/deAcase_b/a-brl"/>
</dbReference>
<feature type="chain" id="PRO_5041655349" description="Polysaccharide deacetylase" evidence="1">
    <location>
        <begin position="24"/>
        <end position="320"/>
    </location>
</feature>
<dbReference type="AlphaFoldDB" id="A0AA95GR06"/>
<evidence type="ECO:0000313" key="2">
    <source>
        <dbReference type="EMBL" id="WGM03693.1"/>
    </source>
</evidence>
<feature type="signal peptide" evidence="1">
    <location>
        <begin position="1"/>
        <end position="23"/>
    </location>
</feature>
<name>A0AA95GR06_9GAMM</name>
<protein>
    <recommendedName>
        <fullName evidence="4">Polysaccharide deacetylase</fullName>
    </recommendedName>
</protein>
<organism evidence="2 3">
    <name type="scientific">Arsenophonus nasoniae</name>
    <name type="common">son-killer infecting Nasonia vitripennis</name>
    <dbReference type="NCBI Taxonomy" id="638"/>
    <lineage>
        <taxon>Bacteria</taxon>
        <taxon>Pseudomonadati</taxon>
        <taxon>Pseudomonadota</taxon>
        <taxon>Gammaproteobacteria</taxon>
        <taxon>Enterobacterales</taxon>
        <taxon>Morganellaceae</taxon>
        <taxon>Arsenophonus</taxon>
    </lineage>
</organism>
<dbReference type="SUPFAM" id="SSF88713">
    <property type="entry name" value="Glycoside hydrolase/deacetylase"/>
    <property type="match status" value="1"/>
</dbReference>
<dbReference type="Gene3D" id="3.20.20.370">
    <property type="entry name" value="Glycoside hydrolase/deacetylase"/>
    <property type="match status" value="1"/>
</dbReference>
<keyword evidence="1" id="KW-0732">Signal</keyword>
<evidence type="ECO:0000313" key="3">
    <source>
        <dbReference type="Proteomes" id="UP001177595"/>
    </source>
</evidence>
<proteinExistence type="predicted"/>
<dbReference type="Proteomes" id="UP001177595">
    <property type="component" value="Plasmid paPv5"/>
</dbReference>
<gene>
    <name evidence="2" type="ORF">QE210_19930</name>
</gene>
<accession>A0AA95GR06</accession>
<sequence length="320" mass="36986">MNVKCNILTTFIMIFMFLSKSHAQIAIDDYKNIFIPMYNLKGELKIAIRSYFSNNDMNYLLVDPVTLVTETDKAVNLSHKNPLKDNQLGYFTTKELESTNYFKALKTYSSPPYLLQNYGLTHSDSINGMFLSVDLCPSKRFFERDFFRRLLAIADEHNKKFPIAIAISGLWMRNHQKEFNWLIENEKSLDITWVNHSFSHPYFKGKPFNENFLLFPGIDMKREVLMTEKLLLQHNQVPSIFFRFPGLVSNEMTVKELNELGLIPVGSNAWLAKGEHPKSGSIVLIHGNGNEPLGIKIALKLINRNINWLPLNYILSENDK</sequence>
<evidence type="ECO:0008006" key="4">
    <source>
        <dbReference type="Google" id="ProtNLM"/>
    </source>
</evidence>
<dbReference type="GO" id="GO:0005975">
    <property type="term" value="P:carbohydrate metabolic process"/>
    <property type="evidence" value="ECO:0007669"/>
    <property type="project" value="InterPro"/>
</dbReference>
<dbReference type="EMBL" id="CP123509">
    <property type="protein sequence ID" value="WGM03693.1"/>
    <property type="molecule type" value="Genomic_DNA"/>
</dbReference>
<keyword evidence="2" id="KW-0614">Plasmid</keyword>
<reference evidence="2" key="1">
    <citation type="submission" date="2023-04" db="EMBL/GenBank/DDBJ databases">
        <title>Genome dynamics across the evolutionary transition to endosymbiosis.</title>
        <authorList>
            <person name="Siozios S."/>
            <person name="Nadal-Jimenez P."/>
            <person name="Azagi T."/>
            <person name="Sprong H."/>
            <person name="Frost C.L."/>
            <person name="Parratt S.R."/>
            <person name="Taylor G."/>
            <person name="Brettell L."/>
            <person name="Lew K.C."/>
            <person name="Croft L."/>
            <person name="King K.C."/>
            <person name="Brockhurst M.A."/>
            <person name="Hypsa V."/>
            <person name="Novakova E."/>
            <person name="Darby A.C."/>
            <person name="Hurst G.D.D."/>
        </authorList>
    </citation>
    <scope>NUCLEOTIDE SEQUENCE</scope>
    <source>
        <strain evidence="2">APv</strain>
        <plasmid evidence="2">paPv5</plasmid>
    </source>
</reference>
<evidence type="ECO:0000256" key="1">
    <source>
        <dbReference type="SAM" id="SignalP"/>
    </source>
</evidence>